<protein>
    <recommendedName>
        <fullName evidence="2 5">peptidylprolyl isomerase</fullName>
        <ecNumber evidence="2 5">5.2.1.8</ecNumber>
    </recommendedName>
</protein>
<evidence type="ECO:0000256" key="3">
    <source>
        <dbReference type="ARBA" id="ARBA00023110"/>
    </source>
</evidence>
<dbReference type="InterPro" id="IPR001179">
    <property type="entry name" value="PPIase_FKBP_dom"/>
</dbReference>
<dbReference type="AlphaFoldDB" id="A0A9W8K5W1"/>
<dbReference type="InterPro" id="IPR046357">
    <property type="entry name" value="PPIase_dom_sf"/>
</dbReference>
<feature type="compositionally biased region" description="Basic and acidic residues" evidence="6">
    <location>
        <begin position="321"/>
        <end position="339"/>
    </location>
</feature>
<dbReference type="EMBL" id="JANKHO010000150">
    <property type="protein sequence ID" value="KAJ3514322.1"/>
    <property type="molecule type" value="Genomic_DNA"/>
</dbReference>
<feature type="domain" description="PPIase FKBP-type" evidence="7">
    <location>
        <begin position="363"/>
        <end position="449"/>
    </location>
</feature>
<dbReference type="GO" id="GO:0000785">
    <property type="term" value="C:chromatin"/>
    <property type="evidence" value="ECO:0007669"/>
    <property type="project" value="TreeGrafter"/>
</dbReference>
<dbReference type="Pfam" id="PF17800">
    <property type="entry name" value="NPL"/>
    <property type="match status" value="2"/>
</dbReference>
<dbReference type="Pfam" id="PF00254">
    <property type="entry name" value="FKBP_C"/>
    <property type="match status" value="1"/>
</dbReference>
<keyword evidence="3 5" id="KW-0697">Rotamase</keyword>
<dbReference type="Gene3D" id="3.10.50.40">
    <property type="match status" value="1"/>
</dbReference>
<sequence length="449" mass="48864">MVGERSTICKNQEGAALVKSAKKRSICFHIESELRQSPITVYYFQETTNFSSLFNLHDSTSSKSYISGEMATSLGIWHLVLKGGDEKGIVPPCAIQITNVSYGEEIADASSRGVVKLTFQGLSQQDGDGEDDEDEDGSASGLAPSTTVLCALTPGKVNSFLAPALFRRLTILDDQIEHAPVSLILEEEMPYAFNLTGKNTVYLTGNYIDQGHDQDPFDSDSENADSEDAYDLREVSSDVEMHPDDLDGIDSDASRFEEVTEEPSKNQKRPRDSDAAAEEEKGGKPEKKNKKLKGEGGKAVNVEAAPAQNEEKKKDKKKKEKSGDQGETKEEGKEKEKYPKKTLAGGVVIQDAKIGTGPMARKGNTVRMRYVGKLTNGKEFDKNVSGKPFAFHLGKGEVIKGWDEGIVGMQVGGERILTIPPKMGYGGQGQKGIPANSTLVFDVKLLEIK</sequence>
<dbReference type="SUPFAM" id="SSF54534">
    <property type="entry name" value="FKBP-like"/>
    <property type="match status" value="1"/>
</dbReference>
<evidence type="ECO:0000256" key="2">
    <source>
        <dbReference type="ARBA" id="ARBA00013194"/>
    </source>
</evidence>
<dbReference type="FunFam" id="3.10.50.40:FF:000006">
    <property type="entry name" value="Peptidyl-prolyl cis-trans isomerase"/>
    <property type="match status" value="1"/>
</dbReference>
<evidence type="ECO:0000259" key="7">
    <source>
        <dbReference type="PROSITE" id="PS50059"/>
    </source>
</evidence>
<organism evidence="8 9">
    <name type="scientific">Agrocybe chaxingu</name>
    <dbReference type="NCBI Taxonomy" id="84603"/>
    <lineage>
        <taxon>Eukaryota</taxon>
        <taxon>Fungi</taxon>
        <taxon>Dikarya</taxon>
        <taxon>Basidiomycota</taxon>
        <taxon>Agaricomycotina</taxon>
        <taxon>Agaricomycetes</taxon>
        <taxon>Agaricomycetidae</taxon>
        <taxon>Agaricales</taxon>
        <taxon>Agaricineae</taxon>
        <taxon>Strophariaceae</taxon>
        <taxon>Agrocybe</taxon>
    </lineage>
</organism>
<dbReference type="Proteomes" id="UP001148786">
    <property type="component" value="Unassembled WGS sequence"/>
</dbReference>
<feature type="region of interest" description="Disordered" evidence="6">
    <location>
        <begin position="234"/>
        <end position="339"/>
    </location>
</feature>
<evidence type="ECO:0000256" key="6">
    <source>
        <dbReference type="SAM" id="MobiDB-lite"/>
    </source>
</evidence>
<reference evidence="8" key="1">
    <citation type="submission" date="2022-07" db="EMBL/GenBank/DDBJ databases">
        <title>Genome Sequence of Agrocybe chaxingu.</title>
        <authorList>
            <person name="Buettner E."/>
        </authorList>
    </citation>
    <scope>NUCLEOTIDE SEQUENCE</scope>
    <source>
        <strain evidence="8">MP-N11</strain>
    </source>
</reference>
<dbReference type="InterPro" id="IPR041232">
    <property type="entry name" value="NPL"/>
</dbReference>
<feature type="compositionally biased region" description="Basic and acidic residues" evidence="6">
    <location>
        <begin position="234"/>
        <end position="245"/>
    </location>
</feature>
<dbReference type="OrthoDB" id="77911at2759"/>
<proteinExistence type="predicted"/>
<keyword evidence="9" id="KW-1185">Reference proteome</keyword>
<evidence type="ECO:0000256" key="5">
    <source>
        <dbReference type="PROSITE-ProRule" id="PRU00277"/>
    </source>
</evidence>
<comment type="caution">
    <text evidence="8">The sequence shown here is derived from an EMBL/GenBank/DDBJ whole genome shotgun (WGS) entry which is preliminary data.</text>
</comment>
<gene>
    <name evidence="8" type="ORF">NLJ89_g2440</name>
</gene>
<keyword evidence="4 5" id="KW-0413">Isomerase</keyword>
<name>A0A9W8K5W1_9AGAR</name>
<evidence type="ECO:0000256" key="4">
    <source>
        <dbReference type="ARBA" id="ARBA00023235"/>
    </source>
</evidence>
<evidence type="ECO:0000313" key="8">
    <source>
        <dbReference type="EMBL" id="KAJ3514322.1"/>
    </source>
</evidence>
<dbReference type="GO" id="GO:0003755">
    <property type="term" value="F:peptidyl-prolyl cis-trans isomerase activity"/>
    <property type="evidence" value="ECO:0007669"/>
    <property type="project" value="UniProtKB-KW"/>
</dbReference>
<evidence type="ECO:0000313" key="9">
    <source>
        <dbReference type="Proteomes" id="UP001148786"/>
    </source>
</evidence>
<dbReference type="PROSITE" id="PS50059">
    <property type="entry name" value="FKBP_PPIASE"/>
    <property type="match status" value="1"/>
</dbReference>
<evidence type="ECO:0000256" key="1">
    <source>
        <dbReference type="ARBA" id="ARBA00000971"/>
    </source>
</evidence>
<dbReference type="GO" id="GO:0005730">
    <property type="term" value="C:nucleolus"/>
    <property type="evidence" value="ECO:0007669"/>
    <property type="project" value="TreeGrafter"/>
</dbReference>
<accession>A0A9W8K5W1</accession>
<feature type="compositionally biased region" description="Basic and acidic residues" evidence="6">
    <location>
        <begin position="252"/>
        <end position="296"/>
    </location>
</feature>
<dbReference type="PANTHER" id="PTHR43811:SF19">
    <property type="entry name" value="39 KDA FK506-BINDING NUCLEAR PROTEIN"/>
    <property type="match status" value="1"/>
</dbReference>
<dbReference type="PANTHER" id="PTHR43811">
    <property type="entry name" value="FKBP-TYPE PEPTIDYL-PROLYL CIS-TRANS ISOMERASE FKPA"/>
    <property type="match status" value="1"/>
</dbReference>
<dbReference type="EC" id="5.2.1.8" evidence="2 5"/>
<comment type="catalytic activity">
    <reaction evidence="1 5">
        <text>[protein]-peptidylproline (omega=180) = [protein]-peptidylproline (omega=0)</text>
        <dbReference type="Rhea" id="RHEA:16237"/>
        <dbReference type="Rhea" id="RHEA-COMP:10747"/>
        <dbReference type="Rhea" id="RHEA-COMP:10748"/>
        <dbReference type="ChEBI" id="CHEBI:83833"/>
        <dbReference type="ChEBI" id="CHEBI:83834"/>
        <dbReference type="EC" id="5.2.1.8"/>
    </reaction>
</comment>